<feature type="domain" description="Urease accessory protein UreH-like transmembrane" evidence="3">
    <location>
        <begin position="14"/>
        <end position="210"/>
    </location>
</feature>
<dbReference type="Proteomes" id="UP000283734">
    <property type="component" value="Unassembled WGS sequence"/>
</dbReference>
<evidence type="ECO:0000313" key="5">
    <source>
        <dbReference type="Proteomes" id="UP000283734"/>
    </source>
</evidence>
<evidence type="ECO:0000256" key="1">
    <source>
        <dbReference type="SAM" id="MobiDB-lite"/>
    </source>
</evidence>
<dbReference type="AlphaFoldDB" id="A0A418Y388"/>
<feature type="transmembrane region" description="Helical" evidence="2">
    <location>
        <begin position="51"/>
        <end position="74"/>
    </location>
</feature>
<gene>
    <name evidence="4" type="ORF">D4A39_03970</name>
</gene>
<dbReference type="Pfam" id="PF13386">
    <property type="entry name" value="DsbD_2"/>
    <property type="match status" value="1"/>
</dbReference>
<dbReference type="RefSeq" id="WP_119917525.1">
    <property type="nucleotide sequence ID" value="NZ_QYYA01000001.1"/>
</dbReference>
<dbReference type="InterPro" id="IPR039447">
    <property type="entry name" value="UreH-like_TM_dom"/>
</dbReference>
<evidence type="ECO:0000313" key="4">
    <source>
        <dbReference type="EMBL" id="RJG20002.1"/>
    </source>
</evidence>
<name>A0A418Y388_9GAMM</name>
<keyword evidence="2" id="KW-0812">Transmembrane</keyword>
<dbReference type="PANTHER" id="PTHR42208:SF1">
    <property type="entry name" value="HEAVY METAL TRANSPORTER"/>
    <property type="match status" value="1"/>
</dbReference>
<organism evidence="4 5">
    <name type="scientific">Alcanivorax profundi</name>
    <dbReference type="NCBI Taxonomy" id="2338368"/>
    <lineage>
        <taxon>Bacteria</taxon>
        <taxon>Pseudomonadati</taxon>
        <taxon>Pseudomonadota</taxon>
        <taxon>Gammaproteobacteria</taxon>
        <taxon>Oceanospirillales</taxon>
        <taxon>Alcanivoracaceae</taxon>
        <taxon>Alcanivorax</taxon>
    </lineage>
</organism>
<reference evidence="4 5" key="1">
    <citation type="submission" date="2018-09" db="EMBL/GenBank/DDBJ databases">
        <title>Alcanivorax profundi sp. nov., isolated from 1000 m-depth seawater of the Mariana Trench.</title>
        <authorList>
            <person name="Liu J."/>
        </authorList>
    </citation>
    <scope>NUCLEOTIDE SEQUENCE [LARGE SCALE GENOMIC DNA]</scope>
    <source>
        <strain evidence="4 5">MTEO17</strain>
    </source>
</reference>
<feature type="transmembrane region" description="Helical" evidence="2">
    <location>
        <begin position="86"/>
        <end position="106"/>
    </location>
</feature>
<protein>
    <submittedName>
        <fullName evidence="4">Sulfite exporter TauE/SafE family protein</fullName>
    </submittedName>
</protein>
<evidence type="ECO:0000259" key="3">
    <source>
        <dbReference type="Pfam" id="PF13386"/>
    </source>
</evidence>
<feature type="transmembrane region" description="Helical" evidence="2">
    <location>
        <begin position="6"/>
        <end position="39"/>
    </location>
</feature>
<feature type="transmembrane region" description="Helical" evidence="2">
    <location>
        <begin position="209"/>
        <end position="228"/>
    </location>
</feature>
<feature type="transmembrane region" description="Helical" evidence="2">
    <location>
        <begin position="175"/>
        <end position="197"/>
    </location>
</feature>
<accession>A0A418Y388</accession>
<feature type="region of interest" description="Disordered" evidence="1">
    <location>
        <begin position="238"/>
        <end position="259"/>
    </location>
</feature>
<dbReference type="PANTHER" id="PTHR42208">
    <property type="entry name" value="HEAVY METAL TRANSPORTER-RELATED"/>
    <property type="match status" value="1"/>
</dbReference>
<feature type="transmembrane region" description="Helical" evidence="2">
    <location>
        <begin position="142"/>
        <end position="163"/>
    </location>
</feature>
<keyword evidence="2" id="KW-0472">Membrane</keyword>
<dbReference type="OrthoDB" id="9798690at2"/>
<keyword evidence="2" id="KW-1133">Transmembrane helix</keyword>
<dbReference type="EMBL" id="QYYA01000001">
    <property type="protein sequence ID" value="RJG20002.1"/>
    <property type="molecule type" value="Genomic_DNA"/>
</dbReference>
<sequence>MINETLPGLILASILIGAGGAGHCVGMCGGISGALTFAVPEQRRTGLRLWGWQLLFGLGRLATYVLLGVTAGALGGELLDALPAPAMTVGLALAGVLMLFLALHLAGKGGLLMGLEQAGKSLWRRIQPLTRIFMPIDRIHKAWLLGMVWGLLPCGLVYAALALAATSGTATSGGLVMAAFGSVTVVPVAATGIVASRLTLLRGPRARKVSIAMALLLSGSFFLMAWWMSSSGHDHAHHHLDSPHHGHVAPSSLPDTHRH</sequence>
<evidence type="ECO:0000256" key="2">
    <source>
        <dbReference type="SAM" id="Phobius"/>
    </source>
</evidence>
<keyword evidence="5" id="KW-1185">Reference proteome</keyword>
<comment type="caution">
    <text evidence="4">The sequence shown here is derived from an EMBL/GenBank/DDBJ whole genome shotgun (WGS) entry which is preliminary data.</text>
</comment>
<proteinExistence type="predicted"/>